<keyword evidence="3" id="KW-0731">Sigma factor</keyword>
<evidence type="ECO:0000256" key="1">
    <source>
        <dbReference type="ARBA" id="ARBA00010641"/>
    </source>
</evidence>
<dbReference type="Gene3D" id="1.10.10.10">
    <property type="entry name" value="Winged helix-like DNA-binding domain superfamily/Winged helix DNA-binding domain"/>
    <property type="match status" value="1"/>
</dbReference>
<reference evidence="5" key="1">
    <citation type="submission" date="2019-11" db="EMBL/GenBank/DDBJ databases">
        <authorList>
            <person name="Feng L."/>
        </authorList>
    </citation>
    <scope>NUCLEOTIDE SEQUENCE</scope>
    <source>
        <strain evidence="5">PclaraLFYP37</strain>
    </source>
</reference>
<dbReference type="GO" id="GO:0003677">
    <property type="term" value="F:DNA binding"/>
    <property type="evidence" value="ECO:0007669"/>
    <property type="project" value="InterPro"/>
</dbReference>
<comment type="similarity">
    <text evidence="1">Belongs to the sigma-70 factor family. ECF subfamily.</text>
</comment>
<dbReference type="PANTHER" id="PTHR43133">
    <property type="entry name" value="RNA POLYMERASE ECF-TYPE SIGMA FACTO"/>
    <property type="match status" value="1"/>
</dbReference>
<dbReference type="GO" id="GO:0016987">
    <property type="term" value="F:sigma factor activity"/>
    <property type="evidence" value="ECO:0007669"/>
    <property type="project" value="UniProtKB-KW"/>
</dbReference>
<dbReference type="Gene3D" id="1.10.1740.10">
    <property type="match status" value="1"/>
</dbReference>
<organism evidence="5">
    <name type="scientific">Paraprevotella clara</name>
    <dbReference type="NCBI Taxonomy" id="454154"/>
    <lineage>
        <taxon>Bacteria</taxon>
        <taxon>Pseudomonadati</taxon>
        <taxon>Bacteroidota</taxon>
        <taxon>Bacteroidia</taxon>
        <taxon>Bacteroidales</taxon>
        <taxon>Prevotellaceae</taxon>
        <taxon>Paraprevotella</taxon>
    </lineage>
</organism>
<dbReference type="SUPFAM" id="SSF88946">
    <property type="entry name" value="Sigma2 domain of RNA polymerase sigma factors"/>
    <property type="match status" value="1"/>
</dbReference>
<dbReference type="GeneID" id="93557061"/>
<dbReference type="GO" id="GO:0006352">
    <property type="term" value="P:DNA-templated transcription initiation"/>
    <property type="evidence" value="ECO:0007669"/>
    <property type="project" value="InterPro"/>
</dbReference>
<dbReference type="RefSeq" id="WP_008619380.1">
    <property type="nucleotide sequence ID" value="NZ_CABMOJ010000022.1"/>
</dbReference>
<dbReference type="Pfam" id="PF04542">
    <property type="entry name" value="Sigma70_r2"/>
    <property type="match status" value="1"/>
</dbReference>
<dbReference type="SUPFAM" id="SSF88659">
    <property type="entry name" value="Sigma3 and sigma4 domains of RNA polymerase sigma factors"/>
    <property type="match status" value="1"/>
</dbReference>
<dbReference type="InterPro" id="IPR013325">
    <property type="entry name" value="RNA_pol_sigma_r2"/>
</dbReference>
<evidence type="ECO:0000256" key="2">
    <source>
        <dbReference type="ARBA" id="ARBA00023015"/>
    </source>
</evidence>
<keyword evidence="4" id="KW-0804">Transcription</keyword>
<dbReference type="NCBIfam" id="TIGR02937">
    <property type="entry name" value="sigma70-ECF"/>
    <property type="match status" value="1"/>
</dbReference>
<proteinExistence type="inferred from homology"/>
<dbReference type="InterPro" id="IPR036388">
    <property type="entry name" value="WH-like_DNA-bd_sf"/>
</dbReference>
<evidence type="ECO:0000313" key="5">
    <source>
        <dbReference type="EMBL" id="VYT77340.1"/>
    </source>
</evidence>
<accession>A0A6N2ZHV6</accession>
<evidence type="ECO:0000256" key="4">
    <source>
        <dbReference type="ARBA" id="ARBA00023163"/>
    </source>
</evidence>
<name>A0A6N2ZHV6_9BACT</name>
<dbReference type="InterPro" id="IPR014284">
    <property type="entry name" value="RNA_pol_sigma-70_dom"/>
</dbReference>
<dbReference type="Pfam" id="PF08281">
    <property type="entry name" value="Sigma70_r4_2"/>
    <property type="match status" value="1"/>
</dbReference>
<dbReference type="InterPro" id="IPR039425">
    <property type="entry name" value="RNA_pol_sigma-70-like"/>
</dbReference>
<dbReference type="InterPro" id="IPR007627">
    <property type="entry name" value="RNA_pol_sigma70_r2"/>
</dbReference>
<evidence type="ECO:0000256" key="3">
    <source>
        <dbReference type="ARBA" id="ARBA00023082"/>
    </source>
</evidence>
<keyword evidence="2" id="KW-0805">Transcription regulation</keyword>
<dbReference type="InterPro" id="IPR013249">
    <property type="entry name" value="RNA_pol_sigma70_r4_t2"/>
</dbReference>
<dbReference type="EMBL" id="CACRUT010000006">
    <property type="protein sequence ID" value="VYT77340.1"/>
    <property type="molecule type" value="Genomic_DNA"/>
</dbReference>
<protein>
    <submittedName>
        <fullName evidence="5">Putative RNA polymerase sigma factor FecI</fullName>
    </submittedName>
</protein>
<dbReference type="AlphaFoldDB" id="A0A6N2ZHV6"/>
<dbReference type="PANTHER" id="PTHR43133:SF46">
    <property type="entry name" value="RNA POLYMERASE SIGMA-70 FACTOR ECF SUBFAMILY"/>
    <property type="match status" value="1"/>
</dbReference>
<gene>
    <name evidence="5" type="primary">fecI</name>
    <name evidence="5" type="ORF">PCLFYP37_01084</name>
</gene>
<sequence length="173" mass="20942">MEIFTESQFSACYIHYRRRVRGYILSRVSDREEAEDLTQDVFENIWRCREGVRKETLHNLVYTVMRNTVIDYLRRRYMKKDKMDIYTCCEEEGRSTVEEDYYYKELRVAHRKMVKQLSEKRRQAYILYFYRGMSYASIADRLSVSERSVGSHLQRAFRAVRLGVDGIYRYKAG</sequence>
<dbReference type="InterPro" id="IPR013324">
    <property type="entry name" value="RNA_pol_sigma_r3/r4-like"/>
</dbReference>